<evidence type="ECO:0000256" key="4">
    <source>
        <dbReference type="ARBA" id="ARBA00022927"/>
    </source>
</evidence>
<evidence type="ECO:0000313" key="9">
    <source>
        <dbReference type="Proteomes" id="UP000515154"/>
    </source>
</evidence>
<dbReference type="PANTHER" id="PTHR10663">
    <property type="entry name" value="GUANYL-NUCLEOTIDE EXCHANGE FACTOR"/>
    <property type="match status" value="1"/>
</dbReference>
<dbReference type="InterPro" id="IPR032817">
    <property type="entry name" value="Mon2_C"/>
</dbReference>
<dbReference type="InterPro" id="IPR015403">
    <property type="entry name" value="Mon2/Sec7/BIG1-like_HDS"/>
</dbReference>
<keyword evidence="3" id="KW-0813">Transport</keyword>
<evidence type="ECO:0000313" key="10">
    <source>
        <dbReference type="RefSeq" id="XP_036362918.1"/>
    </source>
</evidence>
<dbReference type="Pfam" id="PF09324">
    <property type="entry name" value="Sec7-like_HDS"/>
    <property type="match status" value="1"/>
</dbReference>
<reference evidence="10" key="1">
    <citation type="submission" date="2025-08" db="UniProtKB">
        <authorList>
            <consortium name="RefSeq"/>
        </authorList>
    </citation>
    <scope>IDENTIFICATION</scope>
</reference>
<evidence type="ECO:0000259" key="8">
    <source>
        <dbReference type="Pfam" id="PF16213"/>
    </source>
</evidence>
<evidence type="ECO:0000256" key="3">
    <source>
        <dbReference type="ARBA" id="ARBA00022448"/>
    </source>
</evidence>
<dbReference type="Pfam" id="PF12783">
    <property type="entry name" value="Sec7-like_HUS"/>
    <property type="match status" value="1"/>
</dbReference>
<dbReference type="InterPro" id="IPR016024">
    <property type="entry name" value="ARM-type_fold"/>
</dbReference>
<gene>
    <name evidence="10" type="primary">LOC115217025</name>
</gene>
<organism evidence="9 10">
    <name type="scientific">Octopus sinensis</name>
    <name type="common">East Asian common octopus</name>
    <dbReference type="NCBI Taxonomy" id="2607531"/>
    <lineage>
        <taxon>Eukaryota</taxon>
        <taxon>Metazoa</taxon>
        <taxon>Spiralia</taxon>
        <taxon>Lophotrochozoa</taxon>
        <taxon>Mollusca</taxon>
        <taxon>Cephalopoda</taxon>
        <taxon>Coleoidea</taxon>
        <taxon>Octopodiformes</taxon>
        <taxon>Octopoda</taxon>
        <taxon>Incirrata</taxon>
        <taxon>Octopodidae</taxon>
        <taxon>Octopus</taxon>
    </lineage>
</organism>
<evidence type="ECO:0000259" key="5">
    <source>
        <dbReference type="Pfam" id="PF09324"/>
    </source>
</evidence>
<comment type="similarity">
    <text evidence="1">Belongs to the MON2 family.</text>
</comment>
<feature type="domain" description="Mon2/Sec7/BIG1-like HDS" evidence="5">
    <location>
        <begin position="861"/>
        <end position="938"/>
    </location>
</feature>
<dbReference type="Pfam" id="PF16206">
    <property type="entry name" value="Mon2_C"/>
    <property type="match status" value="1"/>
</dbReference>
<evidence type="ECO:0000256" key="2">
    <source>
        <dbReference type="ARBA" id="ARBA00017134"/>
    </source>
</evidence>
<dbReference type="Pfam" id="PF16213">
    <property type="entry name" value="DCB"/>
    <property type="match status" value="1"/>
</dbReference>
<evidence type="ECO:0000256" key="1">
    <source>
        <dbReference type="ARBA" id="ARBA00008144"/>
    </source>
</evidence>
<feature type="domain" description="Mon2 C-terminal" evidence="7">
    <location>
        <begin position="942"/>
        <end position="1686"/>
    </location>
</feature>
<feature type="domain" description="Mon2/Sec7/BIG1-like dimerisation and cyclophilin-binding" evidence="8">
    <location>
        <begin position="16"/>
        <end position="190"/>
    </location>
</feature>
<dbReference type="SUPFAM" id="SSF48371">
    <property type="entry name" value="ARM repeat"/>
    <property type="match status" value="2"/>
</dbReference>
<protein>
    <recommendedName>
        <fullName evidence="2">Protein MON2 homolog</fullName>
    </recommendedName>
</protein>
<dbReference type="RefSeq" id="XP_036362918.1">
    <property type="nucleotide sequence ID" value="XM_036507025.1"/>
</dbReference>
<proteinExistence type="inferred from homology"/>
<evidence type="ECO:0000259" key="7">
    <source>
        <dbReference type="Pfam" id="PF16206"/>
    </source>
</evidence>
<name>A0A7E6F5W0_9MOLL</name>
<evidence type="ECO:0000259" key="6">
    <source>
        <dbReference type="Pfam" id="PF12783"/>
    </source>
</evidence>
<dbReference type="PANTHER" id="PTHR10663:SF333">
    <property type="entry name" value="PROTEIN MON2 HOMOLOG"/>
    <property type="match status" value="1"/>
</dbReference>
<dbReference type="InterPro" id="IPR032629">
    <property type="entry name" value="DCB_dom"/>
</dbReference>
<dbReference type="Proteomes" id="UP000515154">
    <property type="component" value="Linkage group LG11"/>
</dbReference>
<keyword evidence="4" id="KW-0653">Protein transport</keyword>
<sequence>MFHQGHSHALAPILAKKLLDTLQTDLRQLSSEAKRKFPSVKEHSETALLKVRTIVNRNENEIIPGLQSVSTDLVRPFIMGCETKHSKLVQIGLSSIQKLISHEVVAQPAAESIINMLWLLMETGTEELKVLQTALLLITTNSVVQHDHLAKALVLCFRLHFTKDSTTINTAAATIKQLVNVVFERVVIEDNQSTKEVNGNISFEDLKIGSKTPPKSLQPCAGDAYLLFQDLCQLVNADQPYWLVGMTEMTRTFGLELLESVLTTFSNVFLRHPEFSFMLKERVCPLVIKLFSPSLKYRQGVPPPPSPAPVEKPFFPIVMRLLRIVSVLIKYYYQLLVTECEIFLSLLVKFLEPEKPSWQRCLTLEVLHKLTVQPELLRSFCESYDMKPHSTKIFRDLVNAIGSFIQSMFLTNITGYGYNSHGVSKGQDMQGTPPALVGGLPVGSGVSPQPAFMYRGIWIPFILTIPQGQTKSVFLEMLDKIEPPPISEGYGLSLAFHCLMEIVKSVQFLIEGGEADDGKEEMVECKKAPANAVEGSEIKKKEQHLHGELINSSWCGMLASLSLLLDASTDESATESILKSQQIYASLCGKMSLNTARDAFITALCKASLPPHYALTILNTNPSAGDSNTAASPPKVNKNANQDAQSVGMEAVERSQVVVVGTALPTASLPVGAHVGPVMLTAKNIQCMRALLSVAHCHGGILGTAWHLVLTTLQHLVWILGLKPSTGGSLKAGQQINDVSNAVITTAIMADLPVLSAMLSRLFESSQYLDDVALHHLIDALCKLSSESMELAYSNREPSLFAVAKLLETGLVNLSRVEVLWKPVTAHLLEVCQHTHAGMRSWGAEAITSLVKAALNHTYDPSLHSNLKLQAAILAPLQKLSSITHADIRQKQLDCVFQILHSNGDTLLHGWPLVLGVIGALNNDQSEKLIQNAFQSLQLVVTDFLPIIPCKYLLVCVEVASKFGLQNQELNVSLTAIGLLWNIADYFYQNRNKIQQELGGDSGQSEDQPNAAMLPFDSLWMCLFSKLGELCVDQRPATRKSAGQTLFSTLSAHGSLLQKDTWKKVLWQVLFPLLGDVQKLSSRASTCKEESSTGNILIHHSRDTAEKQWAETRVLTLAGVARTFNSKRSILQTIGDFPRAWSLLLEHIEYSALCPNAEVSLAALKSFQEIMQINRDSKEKTEDTRGGRGNVIPPSEEVMCRSEDETLTASKLSQNEGSKSDNDLTLWSTAWRVWLNIGTLSTKAPTGKSQKLYIPSQSFLTALVHTFPSLFHHIKSRFVAADLQKLSTVLRSALSVPVHGDFSPFIIPTYPELTITPLQESTLNAVQVLIKAIKTGSDAMQNMYPDLFDQLLIYIEYGVRPPKYGDIETKNFGSVKGPQVDWITMNFVPFSEKTIELVIELYRNTAKHPAVIQAHVLQHIIKAFRLPLGLKYGCPSPTTWMLSINALLTILNIGLPVARKHEADFQDMWPELALTLEDFLFSKNPSLPTLSIEDFQRDETVDCKVVQVIRDDVLPFAGTMPKDFVMKIMDILNKGSIHSATSDSFIDTESSRKLREEFAKACFETLLQFSFITRTANEGSLTKMAVQSLLQRCQEVVKNYVEDERLSGKCPLPRPRLAEIASVLKAITTLLLSLKKASPNNVEPSVWQQVIQLYPSLVECTTSSSPQVCKALKEALHEYKDLLSSPGHQNVPC</sequence>
<dbReference type="InterPro" id="IPR032691">
    <property type="entry name" value="Mon2/Sec7/BIG1-like_HUS"/>
</dbReference>
<feature type="domain" description="Mon2/Sec7/BIG1-like HUS" evidence="6">
    <location>
        <begin position="221"/>
        <end position="393"/>
    </location>
</feature>
<accession>A0A7E6F5W0</accession>
<dbReference type="GO" id="GO:0015031">
    <property type="term" value="P:protein transport"/>
    <property type="evidence" value="ECO:0007669"/>
    <property type="project" value="UniProtKB-KW"/>
</dbReference>
<keyword evidence="9" id="KW-1185">Reference proteome</keyword>